<evidence type="ECO:0000256" key="1">
    <source>
        <dbReference type="SAM" id="Phobius"/>
    </source>
</evidence>
<name>A0A090QXZ0_9GAMM</name>
<dbReference type="AlphaFoldDB" id="A0A090QXZ0"/>
<dbReference type="STRING" id="754436.JCM19237_4549"/>
<proteinExistence type="predicted"/>
<reference evidence="2 3" key="1">
    <citation type="journal article" date="2014" name="Genome Announc.">
        <title>Draft Genome Sequences of Two Vibrionaceae Species, Vibrio ponticus C121 and Photobacterium aphoticum C119, Isolated as Coral Reef Microbiota.</title>
        <authorList>
            <person name="Al-saari N."/>
            <person name="Meirelles P.M."/>
            <person name="Mino S."/>
            <person name="Suda W."/>
            <person name="Oshima K."/>
            <person name="Hattori M."/>
            <person name="Ohkuma M."/>
            <person name="Thompson F.L."/>
            <person name="Gomez-Gil B."/>
            <person name="Sawabe T."/>
            <person name="Sawabe T."/>
        </authorList>
    </citation>
    <scope>NUCLEOTIDE SEQUENCE [LARGE SCALE GENOMIC DNA]</scope>
    <source>
        <strain evidence="2 3">JCM 19237</strain>
    </source>
</reference>
<evidence type="ECO:0000313" key="3">
    <source>
        <dbReference type="Proteomes" id="UP000029227"/>
    </source>
</evidence>
<keyword evidence="1" id="KW-0812">Transmembrane</keyword>
<organism evidence="2 3">
    <name type="scientific">Photobacterium aphoticum</name>
    <dbReference type="NCBI Taxonomy" id="754436"/>
    <lineage>
        <taxon>Bacteria</taxon>
        <taxon>Pseudomonadati</taxon>
        <taxon>Pseudomonadota</taxon>
        <taxon>Gammaproteobacteria</taxon>
        <taxon>Vibrionales</taxon>
        <taxon>Vibrionaceae</taxon>
        <taxon>Photobacterium</taxon>
    </lineage>
</organism>
<keyword evidence="1" id="KW-1133">Transmembrane helix</keyword>
<gene>
    <name evidence="2" type="ORF">JCM19237_4549</name>
</gene>
<evidence type="ECO:0000313" key="2">
    <source>
        <dbReference type="EMBL" id="GAL07133.1"/>
    </source>
</evidence>
<dbReference type="EMBL" id="BBMN01000015">
    <property type="protein sequence ID" value="GAL07133.1"/>
    <property type="molecule type" value="Genomic_DNA"/>
</dbReference>
<keyword evidence="1" id="KW-0472">Membrane</keyword>
<comment type="caution">
    <text evidence="2">The sequence shown here is derived from an EMBL/GenBank/DDBJ whole genome shotgun (WGS) entry which is preliminary data.</text>
</comment>
<dbReference type="Proteomes" id="UP000029227">
    <property type="component" value="Unassembled WGS sequence"/>
</dbReference>
<feature type="transmembrane region" description="Helical" evidence="1">
    <location>
        <begin position="12"/>
        <end position="32"/>
    </location>
</feature>
<sequence>MFNEIPSIWTYMGGSLIITGALINVLGVKILAPFKRA</sequence>
<accession>A0A090QXZ0</accession>
<protein>
    <submittedName>
        <fullName evidence="2">Metabolite transporter (DMT) superfamily</fullName>
    </submittedName>
</protein>